<keyword evidence="14" id="KW-1185">Reference proteome</keyword>
<feature type="signal peptide" evidence="10">
    <location>
        <begin position="1"/>
        <end position="37"/>
    </location>
</feature>
<dbReference type="RefSeq" id="WP_039093556.1">
    <property type="nucleotide sequence ID" value="NZ_JTDN01000001.1"/>
</dbReference>
<dbReference type="EMBL" id="JTDN01000001">
    <property type="protein sequence ID" value="KHL25298.1"/>
    <property type="molecule type" value="Genomic_DNA"/>
</dbReference>
<dbReference type="Gene3D" id="2.170.130.10">
    <property type="entry name" value="TonB-dependent receptor, plug domain"/>
    <property type="match status" value="1"/>
</dbReference>
<keyword evidence="2 8" id="KW-0813">Transport</keyword>
<dbReference type="Proteomes" id="UP000030988">
    <property type="component" value="Unassembled WGS sequence"/>
</dbReference>
<comment type="subcellular location">
    <subcellularLocation>
        <location evidence="1 8">Cell outer membrane</location>
        <topology evidence="1 8">Multi-pass membrane protein</topology>
    </subcellularLocation>
</comment>
<protein>
    <recommendedName>
        <fullName evidence="15">TonB-dependent receptor</fullName>
    </recommendedName>
</protein>
<sequence length="973" mass="104777">MKTKQQGNGRKVLQARLLCHAAGLLGAAALLPDVALAQIAAAPANPQTDTGVQEDEGEAIVVTGSRIVRNGNDAPTPVSVVSGEEISTEAPANIADFVNTLPSVSGSQTAVSNSGSLSNGQTGVSALNLRNLGQNRTLILVNGQRSVASTSSGLVDVNTIPQALIERVEVVTGGASSVYGSDAVAGVVNFVLDTDFTGISADYEYGVTTYGDIPNHKASLTLGTPFADDRGHVVFSAEYFTQEGQHTIDRDWNDSGYFQINNPAYTPTNGQPQRLIQSGIGSSNFTPGGLITAGPRRGTYFGQIDPATGRPTLNQLAYGTVSGQWMVGGDYDVTSANHRGSNSLANDEDRISLFGRAEYEFAPWFTLFGQASYNTFEGLSFYQQTPSVNVAIRSDNAFLPAALYNAAGTTSYTIGTSNAGIPAGGGRTKREVERYVVGGSGEFDVGAIGWNWDGYYQYGKTTSNELLTNSWRADRMNAAQDAVYDRTGNIVCRVNIDTNPANDQPGCVPLNRIGIGGVTQDALEWLFALYPERTQYIKQEVAGLNFATSELFENWAGPVSLAFGGEWRKESVSGITDENQYSTNPNLFWLYGNFRVTDGSYTVKEAYAELLFPLYEGLEFNGAVRVTDYSTSGTVTTWKAGLVAEPFDDLRLRGTISRDIRAPNIAELYDPGTARTNAVNVPVASGGVIADEFIQQFAGNPALTPEVAKTYGIGAVYTPSFVPGLALTVDYFDIEVQDAISQIGAQATVDFCFDQAQQSFCDNINYLAGSTTDISTIDITNYNFASQSSRGIDVEASYRRAVGPGDLSLRALGTYTISNVTDNGIDPITDDTAGTFLLPDLQYRFSVGYDMDSGFGASLVGRGHTGGTYDNDWIECATACPFIEDPVLRSFYRTVNDNKVSGALYFDTNFNYDFELQGVQAQFLFAVKNLFDRDPELVGNGPDGNNTPAYPQTARTRYDTFGRTFRLGLRLRY</sequence>
<dbReference type="GO" id="GO:0009279">
    <property type="term" value="C:cell outer membrane"/>
    <property type="evidence" value="ECO:0007669"/>
    <property type="project" value="UniProtKB-SubCell"/>
</dbReference>
<dbReference type="InterPro" id="IPR037066">
    <property type="entry name" value="Plug_dom_sf"/>
</dbReference>
<organism evidence="13 14">
    <name type="scientific">Croceibacterium mercuriale</name>
    <dbReference type="NCBI Taxonomy" id="1572751"/>
    <lineage>
        <taxon>Bacteria</taxon>
        <taxon>Pseudomonadati</taxon>
        <taxon>Pseudomonadota</taxon>
        <taxon>Alphaproteobacteria</taxon>
        <taxon>Sphingomonadales</taxon>
        <taxon>Erythrobacteraceae</taxon>
        <taxon>Croceibacterium</taxon>
    </lineage>
</organism>
<evidence type="ECO:0000313" key="14">
    <source>
        <dbReference type="Proteomes" id="UP000030988"/>
    </source>
</evidence>
<dbReference type="InterPro" id="IPR036942">
    <property type="entry name" value="Beta-barrel_TonB_sf"/>
</dbReference>
<evidence type="ECO:0000256" key="5">
    <source>
        <dbReference type="ARBA" id="ARBA00023077"/>
    </source>
</evidence>
<comment type="similarity">
    <text evidence="8 9">Belongs to the TonB-dependent receptor family.</text>
</comment>
<accession>A0A0B2BUP7</accession>
<dbReference type="PANTHER" id="PTHR47234">
    <property type="match status" value="1"/>
</dbReference>
<evidence type="ECO:0000256" key="8">
    <source>
        <dbReference type="PROSITE-ProRule" id="PRU01360"/>
    </source>
</evidence>
<proteinExistence type="inferred from homology"/>
<evidence type="ECO:0000256" key="1">
    <source>
        <dbReference type="ARBA" id="ARBA00004571"/>
    </source>
</evidence>
<evidence type="ECO:0000313" key="13">
    <source>
        <dbReference type="EMBL" id="KHL25298.1"/>
    </source>
</evidence>
<evidence type="ECO:0000256" key="3">
    <source>
        <dbReference type="ARBA" id="ARBA00022452"/>
    </source>
</evidence>
<keyword evidence="10" id="KW-0732">Signal</keyword>
<keyword evidence="6 8" id="KW-0472">Membrane</keyword>
<comment type="caution">
    <text evidence="13">The sequence shown here is derived from an EMBL/GenBank/DDBJ whole genome shotgun (WGS) entry which is preliminary data.</text>
</comment>
<dbReference type="InterPro" id="IPR012910">
    <property type="entry name" value="Plug_dom"/>
</dbReference>
<keyword evidence="4 8" id="KW-0812">Transmembrane</keyword>
<dbReference type="SUPFAM" id="SSF56935">
    <property type="entry name" value="Porins"/>
    <property type="match status" value="1"/>
</dbReference>
<name>A0A0B2BUP7_9SPHN</name>
<dbReference type="STRING" id="1572751.PK98_00705"/>
<evidence type="ECO:0000256" key="4">
    <source>
        <dbReference type="ARBA" id="ARBA00022692"/>
    </source>
</evidence>
<feature type="domain" description="TonB-dependent receptor-like beta-barrel" evidence="11">
    <location>
        <begin position="434"/>
        <end position="930"/>
    </location>
</feature>
<feature type="domain" description="TonB-dependent receptor plug" evidence="12">
    <location>
        <begin position="72"/>
        <end position="187"/>
    </location>
</feature>
<keyword evidence="5 9" id="KW-0798">TonB box</keyword>
<dbReference type="PANTHER" id="PTHR47234:SF3">
    <property type="entry name" value="SECRETIN_TONB SHORT N-TERMINAL DOMAIN-CONTAINING PROTEIN"/>
    <property type="match status" value="1"/>
</dbReference>
<evidence type="ECO:0000256" key="6">
    <source>
        <dbReference type="ARBA" id="ARBA00023136"/>
    </source>
</evidence>
<evidence type="ECO:0000256" key="9">
    <source>
        <dbReference type="RuleBase" id="RU003357"/>
    </source>
</evidence>
<keyword evidence="7 8" id="KW-0998">Cell outer membrane</keyword>
<evidence type="ECO:0000256" key="10">
    <source>
        <dbReference type="SAM" id="SignalP"/>
    </source>
</evidence>
<reference evidence="13 14" key="1">
    <citation type="submission" date="2014-11" db="EMBL/GenBank/DDBJ databases">
        <title>Draft genome sequence of Kirrobacter mercurialis.</title>
        <authorList>
            <person name="Coil D.A."/>
            <person name="Eisen J.A."/>
        </authorList>
    </citation>
    <scope>NUCLEOTIDE SEQUENCE [LARGE SCALE GENOMIC DNA]</scope>
    <source>
        <strain evidence="13 14">Coronado</strain>
    </source>
</reference>
<dbReference type="PROSITE" id="PS52016">
    <property type="entry name" value="TONB_DEPENDENT_REC_3"/>
    <property type="match status" value="1"/>
</dbReference>
<dbReference type="OrthoDB" id="7614575at2"/>
<evidence type="ECO:0008006" key="15">
    <source>
        <dbReference type="Google" id="ProtNLM"/>
    </source>
</evidence>
<keyword evidence="3 8" id="KW-1134">Transmembrane beta strand</keyword>
<evidence type="ECO:0000259" key="12">
    <source>
        <dbReference type="Pfam" id="PF07715"/>
    </source>
</evidence>
<evidence type="ECO:0000259" key="11">
    <source>
        <dbReference type="Pfam" id="PF00593"/>
    </source>
</evidence>
<dbReference type="Gene3D" id="2.40.170.20">
    <property type="entry name" value="TonB-dependent receptor, beta-barrel domain"/>
    <property type="match status" value="1"/>
</dbReference>
<dbReference type="Pfam" id="PF00593">
    <property type="entry name" value="TonB_dep_Rec_b-barrel"/>
    <property type="match status" value="1"/>
</dbReference>
<dbReference type="AlphaFoldDB" id="A0A0B2BUP7"/>
<feature type="chain" id="PRO_5002087098" description="TonB-dependent receptor" evidence="10">
    <location>
        <begin position="38"/>
        <end position="973"/>
    </location>
</feature>
<gene>
    <name evidence="13" type="ORF">PK98_00705</name>
</gene>
<dbReference type="InterPro" id="IPR039426">
    <property type="entry name" value="TonB-dep_rcpt-like"/>
</dbReference>
<dbReference type="InterPro" id="IPR000531">
    <property type="entry name" value="Beta-barrel_TonB"/>
</dbReference>
<dbReference type="Pfam" id="PF07715">
    <property type="entry name" value="Plug"/>
    <property type="match status" value="1"/>
</dbReference>
<evidence type="ECO:0000256" key="2">
    <source>
        <dbReference type="ARBA" id="ARBA00022448"/>
    </source>
</evidence>
<evidence type="ECO:0000256" key="7">
    <source>
        <dbReference type="ARBA" id="ARBA00023237"/>
    </source>
</evidence>